<gene>
    <name evidence="4" type="ORF">BBI17_007380</name>
    <name evidence="5" type="ORF">BBO99_00007438</name>
    <name evidence="2" type="ORF">JM16_007076</name>
    <name evidence="3" type="ORF">JM18_006981</name>
</gene>
<name>A0A3R7JQX1_9STRA</name>
<comment type="caution">
    <text evidence="5">The sequence shown here is derived from an EMBL/GenBank/DDBJ whole genome shotgun (WGS) entry which is preliminary data.</text>
</comment>
<protein>
    <submittedName>
        <fullName evidence="5">Uncharacterized protein</fullName>
    </submittedName>
</protein>
<dbReference type="EMBL" id="MAYM02001695">
    <property type="protein sequence ID" value="RLN13910.1"/>
    <property type="molecule type" value="Genomic_DNA"/>
</dbReference>
<dbReference type="Proteomes" id="UP000792063">
    <property type="component" value="Unassembled WGS sequence"/>
</dbReference>
<accession>A0A3R7JQX1</accession>
<dbReference type="Proteomes" id="UP000285624">
    <property type="component" value="Unassembled WGS sequence"/>
</dbReference>
<feature type="compositionally biased region" description="Basic residues" evidence="1">
    <location>
        <begin position="52"/>
        <end position="61"/>
    </location>
</feature>
<feature type="region of interest" description="Disordered" evidence="1">
    <location>
        <begin position="1"/>
        <end position="72"/>
    </location>
</feature>
<evidence type="ECO:0000313" key="6">
    <source>
        <dbReference type="Proteomes" id="UP000285624"/>
    </source>
</evidence>
<evidence type="ECO:0000313" key="7">
    <source>
        <dbReference type="Proteomes" id="UP000285883"/>
    </source>
</evidence>
<reference evidence="2" key="1">
    <citation type="journal article" date="2015" name="Genom Data">
        <title>Genome sequences of six Phytophthora species associated with forests in New Zealand.</title>
        <authorList>
            <person name="Studholme D.J."/>
            <person name="McDougal R.L."/>
            <person name="Sambles C."/>
            <person name="Hansen E."/>
            <person name="Hardy G."/>
            <person name="Grant M."/>
            <person name="Ganley R.J."/>
            <person name="Williams N.M."/>
        </authorList>
    </citation>
    <scope>NUCLEOTIDE SEQUENCE</scope>
    <source>
        <strain evidence="2">NZFS 2646</strain>
        <strain evidence="3">NZFS 3630</strain>
    </source>
</reference>
<evidence type="ECO:0000256" key="1">
    <source>
        <dbReference type="SAM" id="MobiDB-lite"/>
    </source>
</evidence>
<reference evidence="6 7" key="2">
    <citation type="submission" date="2018-07" db="EMBL/GenBank/DDBJ databases">
        <title>Genome sequencing of oomycete isolates from Chile give support for New Zealand origin for Phytophthora kernoviae and make available the first Nothophytophthora sp. genome.</title>
        <authorList>
            <person name="Studholme D.J."/>
            <person name="Sanfuentes E."/>
            <person name="Panda P."/>
            <person name="Hill R."/>
            <person name="Sambles C."/>
            <person name="Grant M."/>
            <person name="Williams N.M."/>
            <person name="Mcdougal R.L."/>
        </authorList>
    </citation>
    <scope>NUCLEOTIDE SEQUENCE [LARGE SCALE GENOMIC DNA]</scope>
    <source>
        <strain evidence="4">Chile2</strain>
        <strain evidence="5">Chile4</strain>
    </source>
</reference>
<reference evidence="2" key="3">
    <citation type="submission" date="2020-06" db="EMBL/GenBank/DDBJ databases">
        <authorList>
            <person name="Studholme D.J."/>
        </authorList>
    </citation>
    <scope>NUCLEOTIDE SEQUENCE</scope>
    <source>
        <strain evidence="2">NZFS 2646</strain>
        <strain evidence="3">NZFS 3630</strain>
    </source>
</reference>
<dbReference type="EMBL" id="MBDN02000307">
    <property type="protein sequence ID" value="RLN76575.1"/>
    <property type="molecule type" value="Genomic_DNA"/>
</dbReference>
<evidence type="ECO:0000313" key="2">
    <source>
        <dbReference type="EMBL" id="KAG2519559.1"/>
    </source>
</evidence>
<feature type="compositionally biased region" description="Basic residues" evidence="1">
    <location>
        <begin position="18"/>
        <end position="32"/>
    </location>
</feature>
<dbReference type="Proteomes" id="UP000285883">
    <property type="component" value="Unassembled WGS sequence"/>
</dbReference>
<dbReference type="STRING" id="325452.A0A3R7JQX1"/>
<organism evidence="5 6">
    <name type="scientific">Phytophthora kernoviae</name>
    <dbReference type="NCBI Taxonomy" id="325452"/>
    <lineage>
        <taxon>Eukaryota</taxon>
        <taxon>Sar</taxon>
        <taxon>Stramenopiles</taxon>
        <taxon>Oomycota</taxon>
        <taxon>Peronosporomycetes</taxon>
        <taxon>Peronosporales</taxon>
        <taxon>Peronosporaceae</taxon>
        <taxon>Phytophthora</taxon>
    </lineage>
</organism>
<evidence type="ECO:0000313" key="5">
    <source>
        <dbReference type="EMBL" id="RLN76575.1"/>
    </source>
</evidence>
<dbReference type="Proteomes" id="UP000785171">
    <property type="component" value="Unassembled WGS sequence"/>
</dbReference>
<evidence type="ECO:0000313" key="4">
    <source>
        <dbReference type="EMBL" id="RLN13910.1"/>
    </source>
</evidence>
<dbReference type="EMBL" id="JPWV03000272">
    <property type="protein sequence ID" value="KAG2519559.1"/>
    <property type="molecule type" value="Genomic_DNA"/>
</dbReference>
<keyword evidence="6" id="KW-1185">Reference proteome</keyword>
<proteinExistence type="predicted"/>
<evidence type="ECO:0000313" key="3">
    <source>
        <dbReference type="EMBL" id="KAG2520711.1"/>
    </source>
</evidence>
<dbReference type="AlphaFoldDB" id="A0A3R7JQX1"/>
<dbReference type="EMBL" id="JPWU03000277">
    <property type="protein sequence ID" value="KAG2520711.1"/>
    <property type="molecule type" value="Genomic_DNA"/>
</dbReference>
<sequence length="230" mass="24651">MAKKSGGARPKGNAGKKTAGKKPKKAGMFKALKKQEHRTGLVESSKVDNNNMKKKKAKIAKRPAPVSDELRNFDERMAAKNSRRPGANAGGAAKATALAPPTFVMTAPTFQFNTNPVQVVPPTREVEGFHGFLSALQAPKDAPVANLNHETYKAKTVQPQYRESNVFNLLDNGDEEQQAAQNATQTAAPAFMQPATFSFATAAPTFSLPALKQPSQPVAINVAEDIDPDL</sequence>